<dbReference type="Pfam" id="PF00534">
    <property type="entry name" value="Glycos_transf_1"/>
    <property type="match status" value="1"/>
</dbReference>
<keyword evidence="4" id="KW-1185">Reference proteome</keyword>
<gene>
    <name evidence="3" type="ORF">QO014_004596</name>
</gene>
<dbReference type="SUPFAM" id="SSF53756">
    <property type="entry name" value="UDP-Glycosyltransferase/glycogen phosphorylase"/>
    <property type="match status" value="1"/>
</dbReference>
<dbReference type="PANTHER" id="PTHR46401:SF2">
    <property type="entry name" value="GLYCOSYLTRANSFERASE WBBK-RELATED"/>
    <property type="match status" value="1"/>
</dbReference>
<dbReference type="Proteomes" id="UP001241603">
    <property type="component" value="Unassembled WGS sequence"/>
</dbReference>
<dbReference type="PANTHER" id="PTHR46401">
    <property type="entry name" value="GLYCOSYLTRANSFERASE WBBK-RELATED"/>
    <property type="match status" value="1"/>
</dbReference>
<keyword evidence="1" id="KW-0808">Transferase</keyword>
<evidence type="ECO:0000256" key="1">
    <source>
        <dbReference type="ARBA" id="ARBA00022679"/>
    </source>
</evidence>
<dbReference type="Gene3D" id="3.40.50.2000">
    <property type="entry name" value="Glycogen Phosphorylase B"/>
    <property type="match status" value="2"/>
</dbReference>
<evidence type="ECO:0000259" key="2">
    <source>
        <dbReference type="Pfam" id="PF00534"/>
    </source>
</evidence>
<sequence>MRDGAPEIAIDARMAGHSGIGVYIRNIVPRLARLRPHWRFTLLGVPDDLLPVFSGDNVSILPCRAAIYSLSEQWALARAARHADLFWAPHYNAPLLRRGPMLVTIHDVNHLALDHGWGIRRLYATVLLQALRRRASGLCFASRFSRSEFERLVGRFRQPFWLTPGAVGDAWRSARSPPRARSARDYVVAVGSVKPHKNLTGLLDAFALIAPRFDVDLVIVGRHDGLRDSDDTALARIAEQAGRVRLAGALPDAALIDIVAGARALVFPSLYEGFGLPPLEAMAVGCPTVVSAIAPLTETCGVASEYVDPRDPHDMARGIAAVLGDDTRAAELRRHGHDQVRAFDWSRTAATVAEAMETIMAPTSRDRRSMP</sequence>
<protein>
    <submittedName>
        <fullName evidence="3">Glycosyltransferase involved in cell wall biosynthesis</fullName>
    </submittedName>
</protein>
<dbReference type="CDD" id="cd03809">
    <property type="entry name" value="GT4_MtfB-like"/>
    <property type="match status" value="1"/>
</dbReference>
<comment type="caution">
    <text evidence="3">The sequence shown here is derived from an EMBL/GenBank/DDBJ whole genome shotgun (WGS) entry which is preliminary data.</text>
</comment>
<name>A0ABU0HCY7_9HYPH</name>
<evidence type="ECO:0000313" key="4">
    <source>
        <dbReference type="Proteomes" id="UP001241603"/>
    </source>
</evidence>
<reference evidence="3 4" key="1">
    <citation type="submission" date="2023-07" db="EMBL/GenBank/DDBJ databases">
        <title>Genomic Encyclopedia of Type Strains, Phase IV (KMG-IV): sequencing the most valuable type-strain genomes for metagenomic binning, comparative biology and taxonomic classification.</title>
        <authorList>
            <person name="Goeker M."/>
        </authorList>
    </citation>
    <scope>NUCLEOTIDE SEQUENCE [LARGE SCALE GENOMIC DNA]</scope>
    <source>
        <strain evidence="3 4">B6-8</strain>
    </source>
</reference>
<feature type="domain" description="Glycosyl transferase family 1" evidence="2">
    <location>
        <begin position="180"/>
        <end position="334"/>
    </location>
</feature>
<dbReference type="InterPro" id="IPR001296">
    <property type="entry name" value="Glyco_trans_1"/>
</dbReference>
<accession>A0ABU0HCY7</accession>
<dbReference type="RefSeq" id="WP_266351054.1">
    <property type="nucleotide sequence ID" value="NZ_JAPKNG010000007.1"/>
</dbReference>
<dbReference type="EMBL" id="JAUSVO010000007">
    <property type="protein sequence ID" value="MDQ0440183.1"/>
    <property type="molecule type" value="Genomic_DNA"/>
</dbReference>
<evidence type="ECO:0000313" key="3">
    <source>
        <dbReference type="EMBL" id="MDQ0440183.1"/>
    </source>
</evidence>
<proteinExistence type="predicted"/>
<organism evidence="3 4">
    <name type="scientific">Kaistia dalseonensis</name>
    <dbReference type="NCBI Taxonomy" id="410840"/>
    <lineage>
        <taxon>Bacteria</taxon>
        <taxon>Pseudomonadati</taxon>
        <taxon>Pseudomonadota</taxon>
        <taxon>Alphaproteobacteria</taxon>
        <taxon>Hyphomicrobiales</taxon>
        <taxon>Kaistiaceae</taxon>
        <taxon>Kaistia</taxon>
    </lineage>
</organism>